<keyword evidence="1" id="KW-0808">Transferase</keyword>
<dbReference type="CDD" id="cd04301">
    <property type="entry name" value="NAT_SF"/>
    <property type="match status" value="1"/>
</dbReference>
<dbReference type="STRING" id="1423776.FD04_GL002322"/>
<comment type="caution">
    <text evidence="4">The sequence shown here is derived from an EMBL/GenBank/DDBJ whole genome shotgun (WGS) entry which is preliminary data.</text>
</comment>
<evidence type="ECO:0000256" key="2">
    <source>
        <dbReference type="ARBA" id="ARBA00023315"/>
    </source>
</evidence>
<dbReference type="InterPro" id="IPR050832">
    <property type="entry name" value="Bact_Acetyltransf"/>
</dbReference>
<sequence length="167" mass="17981">MNDKSELVVRKANAADAAVLLALLATLKTESTTFEVTGPTVDEATQAQQINQISQSQIQVLLVATIDDQIVGLATILPTHDASIGEVGVAVLKTHWHQGIGTELMYSALDWAAESSVYTVITLTVQNVNQFAKQLYDRIGFTTIRELTVKNSAGQEVAAVEMQLAVK</sequence>
<dbReference type="GO" id="GO:0016747">
    <property type="term" value="F:acyltransferase activity, transferring groups other than amino-acyl groups"/>
    <property type="evidence" value="ECO:0007669"/>
    <property type="project" value="InterPro"/>
</dbReference>
<keyword evidence="2" id="KW-0012">Acyltransferase</keyword>
<keyword evidence="5" id="KW-1185">Reference proteome</keyword>
<organism evidence="4 5">
    <name type="scientific">Secundilactobacillus odoratitofui DSM 19909 = JCM 15043</name>
    <dbReference type="NCBI Taxonomy" id="1423776"/>
    <lineage>
        <taxon>Bacteria</taxon>
        <taxon>Bacillati</taxon>
        <taxon>Bacillota</taxon>
        <taxon>Bacilli</taxon>
        <taxon>Lactobacillales</taxon>
        <taxon>Lactobacillaceae</taxon>
        <taxon>Secundilactobacillus</taxon>
    </lineage>
</organism>
<dbReference type="Pfam" id="PF00583">
    <property type="entry name" value="Acetyltransf_1"/>
    <property type="match status" value="1"/>
</dbReference>
<protein>
    <recommendedName>
        <fullName evidence="3">N-acetyltransferase domain-containing protein</fullName>
    </recommendedName>
</protein>
<dbReference type="PANTHER" id="PTHR43877">
    <property type="entry name" value="AMINOALKYLPHOSPHONATE N-ACETYLTRANSFERASE-RELATED-RELATED"/>
    <property type="match status" value="1"/>
</dbReference>
<evidence type="ECO:0000259" key="3">
    <source>
        <dbReference type="PROSITE" id="PS51186"/>
    </source>
</evidence>
<dbReference type="PATRIC" id="fig|1423776.4.peg.2352"/>
<accession>A0A0R1LV50</accession>
<gene>
    <name evidence="4" type="ORF">FD04_GL002322</name>
</gene>
<dbReference type="EMBL" id="AZEE01000010">
    <property type="protein sequence ID" value="KRK99503.1"/>
    <property type="molecule type" value="Genomic_DNA"/>
</dbReference>
<dbReference type="InterPro" id="IPR000182">
    <property type="entry name" value="GNAT_dom"/>
</dbReference>
<evidence type="ECO:0000313" key="4">
    <source>
        <dbReference type="EMBL" id="KRK99503.1"/>
    </source>
</evidence>
<dbReference type="InterPro" id="IPR016181">
    <property type="entry name" value="Acyl_CoA_acyltransferase"/>
</dbReference>
<evidence type="ECO:0000256" key="1">
    <source>
        <dbReference type="ARBA" id="ARBA00022679"/>
    </source>
</evidence>
<dbReference type="Gene3D" id="3.40.630.30">
    <property type="match status" value="1"/>
</dbReference>
<feature type="domain" description="N-acetyltransferase" evidence="3">
    <location>
        <begin position="7"/>
        <end position="167"/>
    </location>
</feature>
<reference evidence="4 5" key="1">
    <citation type="journal article" date="2015" name="Genome Announc.">
        <title>Expanding the biotechnology potential of lactobacilli through comparative genomics of 213 strains and associated genera.</title>
        <authorList>
            <person name="Sun Z."/>
            <person name="Harris H.M."/>
            <person name="McCann A."/>
            <person name="Guo C."/>
            <person name="Argimon S."/>
            <person name="Zhang W."/>
            <person name="Yang X."/>
            <person name="Jeffery I.B."/>
            <person name="Cooney J.C."/>
            <person name="Kagawa T.F."/>
            <person name="Liu W."/>
            <person name="Song Y."/>
            <person name="Salvetti E."/>
            <person name="Wrobel A."/>
            <person name="Rasinkangas P."/>
            <person name="Parkhill J."/>
            <person name="Rea M.C."/>
            <person name="O'Sullivan O."/>
            <person name="Ritari J."/>
            <person name="Douillard F.P."/>
            <person name="Paul Ross R."/>
            <person name="Yang R."/>
            <person name="Briner A.E."/>
            <person name="Felis G.E."/>
            <person name="de Vos W.M."/>
            <person name="Barrangou R."/>
            <person name="Klaenhammer T.R."/>
            <person name="Caufield P.W."/>
            <person name="Cui Y."/>
            <person name="Zhang H."/>
            <person name="O'Toole P.W."/>
        </authorList>
    </citation>
    <scope>NUCLEOTIDE SEQUENCE [LARGE SCALE GENOMIC DNA]</scope>
    <source>
        <strain evidence="4 5">DSM 19909</strain>
    </source>
</reference>
<dbReference type="AlphaFoldDB" id="A0A0R1LV50"/>
<dbReference type="RefSeq" id="WP_054701900.1">
    <property type="nucleotide sequence ID" value="NZ_AZEE01000010.1"/>
</dbReference>
<evidence type="ECO:0000313" key="5">
    <source>
        <dbReference type="Proteomes" id="UP000051160"/>
    </source>
</evidence>
<dbReference type="OrthoDB" id="948250at2"/>
<dbReference type="SUPFAM" id="SSF55729">
    <property type="entry name" value="Acyl-CoA N-acyltransferases (Nat)"/>
    <property type="match status" value="1"/>
</dbReference>
<dbReference type="PANTHER" id="PTHR43877:SF1">
    <property type="entry name" value="ACETYLTRANSFERASE"/>
    <property type="match status" value="1"/>
</dbReference>
<dbReference type="PROSITE" id="PS51186">
    <property type="entry name" value="GNAT"/>
    <property type="match status" value="1"/>
</dbReference>
<name>A0A0R1LV50_9LACO</name>
<proteinExistence type="predicted"/>
<dbReference type="Proteomes" id="UP000051160">
    <property type="component" value="Unassembled WGS sequence"/>
</dbReference>